<comment type="caution">
    <text evidence="6">The sequence shown here is derived from an EMBL/GenBank/DDBJ whole genome shotgun (WGS) entry which is preliminary data.</text>
</comment>
<dbReference type="Pfam" id="PF03466">
    <property type="entry name" value="LysR_substrate"/>
    <property type="match status" value="1"/>
</dbReference>
<dbReference type="InterPro" id="IPR036388">
    <property type="entry name" value="WH-like_DNA-bd_sf"/>
</dbReference>
<organism evidence="6 7">
    <name type="scientific">Rhizobium halophytocola</name>
    <dbReference type="NCBI Taxonomy" id="735519"/>
    <lineage>
        <taxon>Bacteria</taxon>
        <taxon>Pseudomonadati</taxon>
        <taxon>Pseudomonadota</taxon>
        <taxon>Alphaproteobacteria</taxon>
        <taxon>Hyphomicrobiales</taxon>
        <taxon>Rhizobiaceae</taxon>
        <taxon>Rhizobium/Agrobacterium group</taxon>
        <taxon>Rhizobium</taxon>
    </lineage>
</organism>
<evidence type="ECO:0000256" key="3">
    <source>
        <dbReference type="ARBA" id="ARBA00023125"/>
    </source>
</evidence>
<evidence type="ECO:0000256" key="2">
    <source>
        <dbReference type="ARBA" id="ARBA00023015"/>
    </source>
</evidence>
<dbReference type="RefSeq" id="WP_209941080.1">
    <property type="nucleotide sequence ID" value="NZ_JAGGJU010000001.1"/>
</dbReference>
<dbReference type="InterPro" id="IPR005119">
    <property type="entry name" value="LysR_subst-bd"/>
</dbReference>
<evidence type="ECO:0000256" key="1">
    <source>
        <dbReference type="ARBA" id="ARBA00009437"/>
    </source>
</evidence>
<gene>
    <name evidence="6" type="ORF">J2Z17_000006</name>
</gene>
<dbReference type="InterPro" id="IPR000847">
    <property type="entry name" value="LysR_HTH_N"/>
</dbReference>
<feature type="domain" description="HTH lysR-type" evidence="5">
    <location>
        <begin position="7"/>
        <end position="64"/>
    </location>
</feature>
<dbReference type="EMBL" id="JAGGJU010000001">
    <property type="protein sequence ID" value="MBP1848589.1"/>
    <property type="molecule type" value="Genomic_DNA"/>
</dbReference>
<name>A0ABS4DSB0_9HYPH</name>
<dbReference type="PROSITE" id="PS50931">
    <property type="entry name" value="HTH_LYSR"/>
    <property type="match status" value="1"/>
</dbReference>
<accession>A0ABS4DSB0</accession>
<dbReference type="CDD" id="cd08432">
    <property type="entry name" value="PBP2_GcdR_TrpI_HvrB_AmpR_like"/>
    <property type="match status" value="1"/>
</dbReference>
<evidence type="ECO:0000313" key="7">
    <source>
        <dbReference type="Proteomes" id="UP000759443"/>
    </source>
</evidence>
<dbReference type="SUPFAM" id="SSF46785">
    <property type="entry name" value="Winged helix' DNA-binding domain"/>
    <property type="match status" value="1"/>
</dbReference>
<evidence type="ECO:0000313" key="6">
    <source>
        <dbReference type="EMBL" id="MBP1848589.1"/>
    </source>
</evidence>
<keyword evidence="2" id="KW-0805">Transcription regulation</keyword>
<protein>
    <submittedName>
        <fullName evidence="6">LysR family glycine cleavage system transcriptional activator</fullName>
    </submittedName>
</protein>
<keyword evidence="4" id="KW-0804">Transcription</keyword>
<sequence>MKLTRQLPLNALKVFEAAARQLSFTKAGAELGMTQTAVSHQIRLLEERLGEALFLRRPRQVVLTEAGAALAPKVTEAFDTLEEALAAFATERQTVLHIHANPTFASQWLAHRIGVFQVRHPDITVRLSVENKTTDPAKNNIDVVFYPGRGDRAGIVSHRILPVTFTPMLSPALADSVGGIHTPADLLKLRIIDPGDPWWKTWFTAAGLPDVDLSGRPRSQMGVQAFEAKAAVNGSGVAILTPELYPDDMALNRLYQPFDLVCRDGHHYCWGYPEARRNAAKIRLFRDWMADQKMAGAHQGA</sequence>
<dbReference type="Gene3D" id="1.10.10.10">
    <property type="entry name" value="Winged helix-like DNA-binding domain superfamily/Winged helix DNA-binding domain"/>
    <property type="match status" value="1"/>
</dbReference>
<dbReference type="Pfam" id="PF00126">
    <property type="entry name" value="HTH_1"/>
    <property type="match status" value="1"/>
</dbReference>
<dbReference type="InterPro" id="IPR036390">
    <property type="entry name" value="WH_DNA-bd_sf"/>
</dbReference>
<reference evidence="6 7" key="1">
    <citation type="submission" date="2021-03" db="EMBL/GenBank/DDBJ databases">
        <title>Genomic Encyclopedia of Type Strains, Phase IV (KMG-IV): sequencing the most valuable type-strain genomes for metagenomic binning, comparative biology and taxonomic classification.</title>
        <authorList>
            <person name="Goeker M."/>
        </authorList>
    </citation>
    <scope>NUCLEOTIDE SEQUENCE [LARGE SCALE GENOMIC DNA]</scope>
    <source>
        <strain evidence="6 7">DSM 21600</strain>
    </source>
</reference>
<evidence type="ECO:0000259" key="5">
    <source>
        <dbReference type="PROSITE" id="PS50931"/>
    </source>
</evidence>
<dbReference type="PANTHER" id="PTHR30537:SF74">
    <property type="entry name" value="HTH-TYPE TRANSCRIPTIONAL REGULATOR TRPI"/>
    <property type="match status" value="1"/>
</dbReference>
<dbReference type="PANTHER" id="PTHR30537">
    <property type="entry name" value="HTH-TYPE TRANSCRIPTIONAL REGULATOR"/>
    <property type="match status" value="1"/>
</dbReference>
<proteinExistence type="inferred from homology"/>
<keyword evidence="7" id="KW-1185">Reference proteome</keyword>
<evidence type="ECO:0000256" key="4">
    <source>
        <dbReference type="ARBA" id="ARBA00023163"/>
    </source>
</evidence>
<dbReference type="PRINTS" id="PR00039">
    <property type="entry name" value="HTHLYSR"/>
</dbReference>
<dbReference type="InterPro" id="IPR058163">
    <property type="entry name" value="LysR-type_TF_proteobact-type"/>
</dbReference>
<keyword evidence="3" id="KW-0238">DNA-binding</keyword>
<dbReference type="Gene3D" id="3.40.190.10">
    <property type="entry name" value="Periplasmic binding protein-like II"/>
    <property type="match status" value="2"/>
</dbReference>
<comment type="similarity">
    <text evidence="1">Belongs to the LysR transcriptional regulatory family.</text>
</comment>
<dbReference type="SUPFAM" id="SSF53850">
    <property type="entry name" value="Periplasmic binding protein-like II"/>
    <property type="match status" value="1"/>
</dbReference>
<dbReference type="Proteomes" id="UP000759443">
    <property type="component" value="Unassembled WGS sequence"/>
</dbReference>